<evidence type="ECO:0000256" key="1">
    <source>
        <dbReference type="ARBA" id="ARBA00010617"/>
    </source>
</evidence>
<dbReference type="Pfam" id="PF00067">
    <property type="entry name" value="p450"/>
    <property type="match status" value="1"/>
</dbReference>
<dbReference type="GO" id="GO:0016705">
    <property type="term" value="F:oxidoreductase activity, acting on paired donors, with incorporation or reduction of molecular oxygen"/>
    <property type="evidence" value="ECO:0007669"/>
    <property type="project" value="InterPro"/>
</dbReference>
<evidence type="ECO:0000256" key="5">
    <source>
        <dbReference type="ARBA" id="ARBA00023004"/>
    </source>
</evidence>
<comment type="similarity">
    <text evidence="1 7">Belongs to the cytochrome P450 family.</text>
</comment>
<keyword evidence="3 7" id="KW-0479">Metal-binding</keyword>
<dbReference type="AlphaFoldDB" id="A0A1I4IDW5"/>
<evidence type="ECO:0000313" key="8">
    <source>
        <dbReference type="EMBL" id="SFL52247.1"/>
    </source>
</evidence>
<dbReference type="GO" id="GO:0004497">
    <property type="term" value="F:monooxygenase activity"/>
    <property type="evidence" value="ECO:0007669"/>
    <property type="project" value="UniProtKB-KW"/>
</dbReference>
<dbReference type="PANTHER" id="PTHR46696:SF1">
    <property type="entry name" value="CYTOCHROME P450 YJIB-RELATED"/>
    <property type="match status" value="1"/>
</dbReference>
<evidence type="ECO:0000313" key="9">
    <source>
        <dbReference type="Proteomes" id="UP000198928"/>
    </source>
</evidence>
<evidence type="ECO:0000256" key="7">
    <source>
        <dbReference type="RuleBase" id="RU000461"/>
    </source>
</evidence>
<dbReference type="CDD" id="cd11031">
    <property type="entry name" value="Cyp158A-like"/>
    <property type="match status" value="1"/>
</dbReference>
<keyword evidence="5 7" id="KW-0408">Iron</keyword>
<dbReference type="GO" id="GO:0005506">
    <property type="term" value="F:iron ion binding"/>
    <property type="evidence" value="ECO:0007669"/>
    <property type="project" value="InterPro"/>
</dbReference>
<gene>
    <name evidence="8" type="ORF">SAMN05192584_12099</name>
</gene>
<dbReference type="PANTHER" id="PTHR46696">
    <property type="entry name" value="P450, PUTATIVE (EUROFUNG)-RELATED"/>
    <property type="match status" value="1"/>
</dbReference>
<evidence type="ECO:0000256" key="6">
    <source>
        <dbReference type="ARBA" id="ARBA00023033"/>
    </source>
</evidence>
<dbReference type="Gene3D" id="1.10.630.10">
    <property type="entry name" value="Cytochrome P450"/>
    <property type="match status" value="1"/>
</dbReference>
<reference evidence="9" key="1">
    <citation type="submission" date="2016-10" db="EMBL/GenBank/DDBJ databases">
        <authorList>
            <person name="Varghese N."/>
            <person name="Submissions S."/>
        </authorList>
    </citation>
    <scope>NUCLEOTIDE SEQUENCE [LARGE SCALE GENOMIC DNA]</scope>
    <source>
        <strain evidence="9">PL19</strain>
    </source>
</reference>
<evidence type="ECO:0000256" key="3">
    <source>
        <dbReference type="ARBA" id="ARBA00022723"/>
    </source>
</evidence>
<evidence type="ECO:0000256" key="4">
    <source>
        <dbReference type="ARBA" id="ARBA00023002"/>
    </source>
</evidence>
<proteinExistence type="inferred from homology"/>
<dbReference type="InterPro" id="IPR036396">
    <property type="entry name" value="Cyt_P450_sf"/>
</dbReference>
<organism evidence="8 9">
    <name type="scientific">Streptomyces pini</name>
    <dbReference type="NCBI Taxonomy" id="1520580"/>
    <lineage>
        <taxon>Bacteria</taxon>
        <taxon>Bacillati</taxon>
        <taxon>Actinomycetota</taxon>
        <taxon>Actinomycetes</taxon>
        <taxon>Kitasatosporales</taxon>
        <taxon>Streptomycetaceae</taxon>
        <taxon>Streptomyces</taxon>
    </lineage>
</organism>
<dbReference type="InterPro" id="IPR017972">
    <property type="entry name" value="Cyt_P450_CS"/>
</dbReference>
<dbReference type="InterPro" id="IPR001128">
    <property type="entry name" value="Cyt_P450"/>
</dbReference>
<keyword evidence="4 7" id="KW-0560">Oxidoreductase</keyword>
<dbReference type="PRINTS" id="PR00385">
    <property type="entry name" value="P450"/>
</dbReference>
<sequence>MSVSPVESPAEPLADPLAGPLAESAAGAEASASAAAGCPVAHGGMETYPFPGSSYRGPDPRYAKLRTEQPVVKVHTAGGVDAWLVTRYEDVRELSADPRLSRALACGPGAPRIGGTMHTTPEMIISLDSPEHSRLRKLVAGAFTLRRVQRMRDGVQRVADELLDDMLAKGGTVDLVQQLALPLPLTVIGELLGVPSKDLRDFEKWARAFATVDDRAGGEESLNGLAKLSEYIVGLIADKRADPADDMLSELITARDDGDRLSEEELVTFGFTLIGAGFDTTANQLANSVLALLAHHREQWLWLAEDPGRIPVAVDELLRHVNLFATDTTGFPRIAAADVEVGGVTIAKGDAVLLALASANRDEAVFADPDRLDLARSHNPHISFGHGVHHCLGKHLGRMEMEIAIEGLVRRFPGLRLAVPEEELPWHTGEINHTLTSLPVTWGE</sequence>
<evidence type="ECO:0000256" key="2">
    <source>
        <dbReference type="ARBA" id="ARBA00022617"/>
    </source>
</evidence>
<keyword evidence="2 7" id="KW-0349">Heme</keyword>
<dbReference type="GO" id="GO:0020037">
    <property type="term" value="F:heme binding"/>
    <property type="evidence" value="ECO:0007669"/>
    <property type="project" value="InterPro"/>
</dbReference>
<dbReference type="Proteomes" id="UP000198928">
    <property type="component" value="Unassembled WGS sequence"/>
</dbReference>
<dbReference type="FunFam" id="1.10.630.10:FF:000018">
    <property type="entry name" value="Cytochrome P450 monooxygenase"/>
    <property type="match status" value="1"/>
</dbReference>
<protein>
    <submittedName>
        <fullName evidence="8">Cytochrome P450</fullName>
    </submittedName>
</protein>
<dbReference type="SUPFAM" id="SSF48264">
    <property type="entry name" value="Cytochrome P450"/>
    <property type="match status" value="1"/>
</dbReference>
<keyword evidence="6 7" id="KW-0503">Monooxygenase</keyword>
<accession>A0A1I4IDW5</accession>
<keyword evidence="9" id="KW-1185">Reference proteome</keyword>
<dbReference type="PROSITE" id="PS00086">
    <property type="entry name" value="CYTOCHROME_P450"/>
    <property type="match status" value="1"/>
</dbReference>
<dbReference type="InterPro" id="IPR002397">
    <property type="entry name" value="Cyt_P450_B"/>
</dbReference>
<dbReference type="PRINTS" id="PR00359">
    <property type="entry name" value="BP450"/>
</dbReference>
<dbReference type="RefSeq" id="WP_217655915.1">
    <property type="nucleotide sequence ID" value="NZ_FOSG01000020.1"/>
</dbReference>
<dbReference type="EMBL" id="FOSG01000020">
    <property type="protein sequence ID" value="SFL52247.1"/>
    <property type="molecule type" value="Genomic_DNA"/>
</dbReference>
<name>A0A1I4IDW5_9ACTN</name>